<organism evidence="1 2">
    <name type="scientific">Bradymonas sediminis</name>
    <dbReference type="NCBI Taxonomy" id="1548548"/>
    <lineage>
        <taxon>Bacteria</taxon>
        <taxon>Deltaproteobacteria</taxon>
        <taxon>Bradymonadales</taxon>
        <taxon>Bradymonadaceae</taxon>
        <taxon>Bradymonas</taxon>
    </lineage>
</organism>
<reference evidence="1 2" key="1">
    <citation type="submission" date="2018-06" db="EMBL/GenBank/DDBJ databases">
        <title>Lujinxingia sediminis gen. nov. sp. nov., a new facultative anaerobic member of the class Deltaproteobacteria, and proposal of Lujinxingaceae fam. nov.</title>
        <authorList>
            <person name="Guo L.-Y."/>
            <person name="Li C.-M."/>
            <person name="Wang S."/>
            <person name="Du Z.-J."/>
        </authorList>
    </citation>
    <scope>NUCLEOTIDE SEQUENCE [LARGE SCALE GENOMIC DNA]</scope>
    <source>
        <strain evidence="1 2">FA350</strain>
    </source>
</reference>
<evidence type="ECO:0000313" key="2">
    <source>
        <dbReference type="Proteomes" id="UP000249799"/>
    </source>
</evidence>
<evidence type="ECO:0000313" key="1">
    <source>
        <dbReference type="EMBL" id="AWV89757.1"/>
    </source>
</evidence>
<name>A0A2Z4FL73_9DELT</name>
<accession>A0A2Z4FL73</accession>
<dbReference type="EMBL" id="CP030032">
    <property type="protein sequence ID" value="AWV89757.1"/>
    <property type="molecule type" value="Genomic_DNA"/>
</dbReference>
<sequence>MSDKIINLDAHRPDSPLSHVTRSLPPGEPTEQIKAILDMDDPEGFFEQLDAQVFYQLIKSAGWDQTHDLIHYATPAQIQNFVDFDCWTRDRLIPEKMEKWLLAIVTEASDEKLKKVMREVDAEVISIYFKSFLHVEDLDDGRIPDHLEGNVSMSPDGAYALVYPENEDRAALMRALVERTYAVDRVLVWTLFEATRWELMSEMEEYAYKWRNSRLEEFGFVSREEAMEAYQYLDPAKFRDSLDKKPSLDAFIERALPKNIDLPVVVEDELDEEFFVYRVLNTIDDPRQIQSIIYQIGALTNRTMMADGIEPGEVESGREVARRTLGYLSLGLEFLSRAEMARAAETLASVPVKRIFQVGFSLPRKLQAQLASLEERPALTLIDGERYSLLNEDERALAESLDRPRPTFAWDWRSFEIFKSQDQLDAAAVRIGMLAFKQIWLFGIIEQTPRSLSETLDSELLANNETTTTFDVFFATWLARFILGDEPRIDPLDGAEIAQLIQKINQAPWDAEGGTAFFKPLLDQLSAKMPPSSNVLFTRWVVATLARLDDEFAGVTGVDNSALFQEVVLVHV</sequence>
<dbReference type="AlphaFoldDB" id="A0A2Z4FL73"/>
<keyword evidence="2" id="KW-1185">Reference proteome</keyword>
<dbReference type="RefSeq" id="WP_111334665.1">
    <property type="nucleotide sequence ID" value="NZ_CP030032.1"/>
</dbReference>
<dbReference type="Pfam" id="PF19676">
    <property type="entry name" value="DUF6178"/>
    <property type="match status" value="1"/>
</dbReference>
<gene>
    <name evidence="1" type="ORF">DN745_10570</name>
</gene>
<dbReference type="Proteomes" id="UP000249799">
    <property type="component" value="Chromosome"/>
</dbReference>
<dbReference type="InterPro" id="IPR045750">
    <property type="entry name" value="DUF6178"/>
</dbReference>
<dbReference type="KEGG" id="bsed:DN745_10570"/>
<dbReference type="OrthoDB" id="5479105at2"/>
<protein>
    <submittedName>
        <fullName evidence="1">Uncharacterized protein</fullName>
    </submittedName>
</protein>
<proteinExistence type="predicted"/>